<dbReference type="Proteomes" id="UP000734854">
    <property type="component" value="Unassembled WGS sequence"/>
</dbReference>
<evidence type="ECO:0000256" key="2">
    <source>
        <dbReference type="ARBA" id="ARBA00023136"/>
    </source>
</evidence>
<dbReference type="GO" id="GO:0005886">
    <property type="term" value="C:plasma membrane"/>
    <property type="evidence" value="ECO:0007669"/>
    <property type="project" value="TreeGrafter"/>
</dbReference>
<dbReference type="EMBL" id="JACMSC010000017">
    <property type="protein sequence ID" value="KAG6478335.1"/>
    <property type="molecule type" value="Genomic_DNA"/>
</dbReference>
<evidence type="ECO:0000256" key="3">
    <source>
        <dbReference type="SAM" id="Phobius"/>
    </source>
</evidence>
<name>A0A8J5F0M6_ZINOF</name>
<feature type="transmembrane region" description="Helical" evidence="3">
    <location>
        <begin position="284"/>
        <end position="309"/>
    </location>
</feature>
<dbReference type="InterPro" id="IPR044839">
    <property type="entry name" value="NDR1-like"/>
</dbReference>
<feature type="transmembrane region" description="Helical" evidence="3">
    <location>
        <begin position="63"/>
        <end position="89"/>
    </location>
</feature>
<dbReference type="AlphaFoldDB" id="A0A8J5F0M6"/>
<keyword evidence="3" id="KW-0812">Transmembrane</keyword>
<dbReference type="PANTHER" id="PTHR31234:SF55">
    <property type="entry name" value="LATE EMBRYOGENESIS ABUNDANT (LEA) HYDROXYPROLINE-RICH GLYCOPROTEIN FAMILY"/>
    <property type="match status" value="1"/>
</dbReference>
<keyword evidence="3" id="KW-1133">Transmembrane helix</keyword>
<evidence type="ECO:0008006" key="6">
    <source>
        <dbReference type="Google" id="ProtNLM"/>
    </source>
</evidence>
<protein>
    <recommendedName>
        <fullName evidence="6">Late embryogenesis abundant protein LEA-2 subgroup domain-containing protein</fullName>
    </recommendedName>
</protein>
<sequence length="480" mass="51740">MSSSAGNPKTAVVTGYPDTAVVIGCPVPASGSNGSPPLRSFYPSPPPPPRSRYTIMCISLSRYWILAMAVFIAVVFLAVVIIIPVLVLVPVPRMPEFAVSSACVTGFNLSSAQQQQLSASFDLNLTVHSPNRLKRIYYERVTASVLYASDILSENPLAPFDQGKGETTVLRFRLAALGEYVNSDVARGIESDRGRGDGAVGFNGKGIAWPNRLRHSSHLSLHSCVLSDFSMSSSAGNPKAAVVTGYPVSGSNGAPPRRPFYPPPADAPPSRYETFFERRRRRRLMALGVVICLVLIAVVLLAGIIFSLIPDPRTPEFAVSSACVTGFNLSAQQQQLSASFDLNLTVHNPSHEVRIYYEHVTASVLYASDILSENTLAPFYQGTGETTVLRVRLVALGEYVNSNVVRGIESDRGRGDGAVGFNVRVLSLYRFRSWFLSTSWSTLSVYCDDVLIGFGNGTNAATTGYLLGSAPKKCVTLEGV</sequence>
<organism evidence="4 5">
    <name type="scientific">Zingiber officinale</name>
    <name type="common">Ginger</name>
    <name type="synonym">Amomum zingiber</name>
    <dbReference type="NCBI Taxonomy" id="94328"/>
    <lineage>
        <taxon>Eukaryota</taxon>
        <taxon>Viridiplantae</taxon>
        <taxon>Streptophyta</taxon>
        <taxon>Embryophyta</taxon>
        <taxon>Tracheophyta</taxon>
        <taxon>Spermatophyta</taxon>
        <taxon>Magnoliopsida</taxon>
        <taxon>Liliopsida</taxon>
        <taxon>Zingiberales</taxon>
        <taxon>Zingiberaceae</taxon>
        <taxon>Zingiber</taxon>
    </lineage>
</organism>
<evidence type="ECO:0000256" key="1">
    <source>
        <dbReference type="ARBA" id="ARBA00004370"/>
    </source>
</evidence>
<evidence type="ECO:0000313" key="5">
    <source>
        <dbReference type="Proteomes" id="UP000734854"/>
    </source>
</evidence>
<proteinExistence type="predicted"/>
<keyword evidence="2 3" id="KW-0472">Membrane</keyword>
<comment type="subcellular location">
    <subcellularLocation>
        <location evidence="1">Membrane</location>
    </subcellularLocation>
</comment>
<accession>A0A8J5F0M6</accession>
<dbReference type="GO" id="GO:0098542">
    <property type="term" value="P:defense response to other organism"/>
    <property type="evidence" value="ECO:0007669"/>
    <property type="project" value="InterPro"/>
</dbReference>
<evidence type="ECO:0000313" key="4">
    <source>
        <dbReference type="EMBL" id="KAG6478335.1"/>
    </source>
</evidence>
<reference evidence="4 5" key="1">
    <citation type="submission" date="2020-08" db="EMBL/GenBank/DDBJ databases">
        <title>Plant Genome Project.</title>
        <authorList>
            <person name="Zhang R.-G."/>
        </authorList>
    </citation>
    <scope>NUCLEOTIDE SEQUENCE [LARGE SCALE GENOMIC DNA]</scope>
    <source>
        <tissue evidence="4">Rhizome</tissue>
    </source>
</reference>
<keyword evidence="5" id="KW-1185">Reference proteome</keyword>
<dbReference type="PANTHER" id="PTHR31234">
    <property type="entry name" value="LATE EMBRYOGENESIS ABUNDANT (LEA) HYDROXYPROLINE-RICH GLYCOPROTEIN FAMILY"/>
    <property type="match status" value="1"/>
</dbReference>
<gene>
    <name evidence="4" type="ORF">ZIOFF_061774</name>
</gene>
<comment type="caution">
    <text evidence="4">The sequence shown here is derived from an EMBL/GenBank/DDBJ whole genome shotgun (WGS) entry which is preliminary data.</text>
</comment>